<evidence type="ECO:0000313" key="4">
    <source>
        <dbReference type="Proteomes" id="UP000682733"/>
    </source>
</evidence>
<dbReference type="InterPro" id="IPR029063">
    <property type="entry name" value="SAM-dependent_MTases_sf"/>
</dbReference>
<dbReference type="Proteomes" id="UP000682733">
    <property type="component" value="Unassembled WGS sequence"/>
</dbReference>
<sequence>MGCGPGDVSRELFNRGCVVTGIDNNEELLSAAKQQFKNICDDHHYPNFIEQDLRNLQLELHGYDGLWTSFVGAYFTDFKDIFANWLKFLKSDAWVCIIEIDRLLDHRPIPERYSKKIDQFYNDAFQHKRYDFRSGSKSKSILEEFGFEVNQFDLADRELSFNGPATSDVLIAWKNRFNRMENLKQFFPEDEFMSFQNEFIRCLSSDAHQSICKVICCVGRKR</sequence>
<feature type="domain" description="Methyltransferase" evidence="1">
    <location>
        <begin position="1"/>
        <end position="91"/>
    </location>
</feature>
<proteinExistence type="predicted"/>
<dbReference type="CDD" id="cd02440">
    <property type="entry name" value="AdoMet_MTases"/>
    <property type="match status" value="1"/>
</dbReference>
<dbReference type="PANTHER" id="PTHR43591:SF110">
    <property type="entry name" value="RHODANESE DOMAIN-CONTAINING PROTEIN"/>
    <property type="match status" value="1"/>
</dbReference>
<evidence type="ECO:0000313" key="3">
    <source>
        <dbReference type="EMBL" id="CAF3837500.1"/>
    </source>
</evidence>
<comment type="caution">
    <text evidence="3">The sequence shown here is derived from an EMBL/GenBank/DDBJ whole genome shotgun (WGS) entry which is preliminary data.</text>
</comment>
<gene>
    <name evidence="2" type="ORF">OVA965_LOCUS18007</name>
    <name evidence="3" type="ORF">TMI583_LOCUS18020</name>
</gene>
<accession>A0A8S2KB82</accession>
<dbReference type="PANTHER" id="PTHR43591">
    <property type="entry name" value="METHYLTRANSFERASE"/>
    <property type="match status" value="1"/>
</dbReference>
<dbReference type="EMBL" id="CAJNOK010008815">
    <property type="protein sequence ID" value="CAF1073447.1"/>
    <property type="molecule type" value="Genomic_DNA"/>
</dbReference>
<dbReference type="InterPro" id="IPR041698">
    <property type="entry name" value="Methyltransf_25"/>
</dbReference>
<dbReference type="EMBL" id="CAJOBA010008833">
    <property type="protein sequence ID" value="CAF3837500.1"/>
    <property type="molecule type" value="Genomic_DNA"/>
</dbReference>
<name>A0A8S2KB82_9BILA</name>
<organism evidence="3 4">
    <name type="scientific">Didymodactylos carnosus</name>
    <dbReference type="NCBI Taxonomy" id="1234261"/>
    <lineage>
        <taxon>Eukaryota</taxon>
        <taxon>Metazoa</taxon>
        <taxon>Spiralia</taxon>
        <taxon>Gnathifera</taxon>
        <taxon>Rotifera</taxon>
        <taxon>Eurotatoria</taxon>
        <taxon>Bdelloidea</taxon>
        <taxon>Philodinida</taxon>
        <taxon>Philodinidae</taxon>
        <taxon>Didymodactylos</taxon>
    </lineage>
</organism>
<protein>
    <recommendedName>
        <fullName evidence="1">Methyltransferase domain-containing protein</fullName>
    </recommendedName>
</protein>
<evidence type="ECO:0000259" key="1">
    <source>
        <dbReference type="Pfam" id="PF13649"/>
    </source>
</evidence>
<dbReference type="AlphaFoldDB" id="A0A8S2KB82"/>
<dbReference type="Proteomes" id="UP000677228">
    <property type="component" value="Unassembled WGS sequence"/>
</dbReference>
<dbReference type="Gene3D" id="3.40.50.150">
    <property type="entry name" value="Vaccinia Virus protein VP39"/>
    <property type="match status" value="1"/>
</dbReference>
<dbReference type="SUPFAM" id="SSF53335">
    <property type="entry name" value="S-adenosyl-L-methionine-dependent methyltransferases"/>
    <property type="match status" value="1"/>
</dbReference>
<dbReference type="Pfam" id="PF13649">
    <property type="entry name" value="Methyltransf_25"/>
    <property type="match status" value="1"/>
</dbReference>
<evidence type="ECO:0000313" key="2">
    <source>
        <dbReference type="EMBL" id="CAF1073447.1"/>
    </source>
</evidence>
<reference evidence="3" key="1">
    <citation type="submission" date="2021-02" db="EMBL/GenBank/DDBJ databases">
        <authorList>
            <person name="Nowell W R."/>
        </authorList>
    </citation>
    <scope>NUCLEOTIDE SEQUENCE</scope>
</reference>